<proteinExistence type="predicted"/>
<dbReference type="InterPro" id="IPR000868">
    <property type="entry name" value="Isochorismatase-like_dom"/>
</dbReference>
<keyword evidence="1 3" id="KW-0378">Hydrolase</keyword>
<comment type="caution">
    <text evidence="3">The sequence shown here is derived from an EMBL/GenBank/DDBJ whole genome shotgun (WGS) entry which is preliminary data.</text>
</comment>
<organism evidence="3 4">
    <name type="scientific">Gloeocapsopsis crepidinum LEGE 06123</name>
    <dbReference type="NCBI Taxonomy" id="588587"/>
    <lineage>
        <taxon>Bacteria</taxon>
        <taxon>Bacillati</taxon>
        <taxon>Cyanobacteriota</taxon>
        <taxon>Cyanophyceae</taxon>
        <taxon>Oscillatoriophycideae</taxon>
        <taxon>Chroococcales</taxon>
        <taxon>Chroococcaceae</taxon>
        <taxon>Gloeocapsopsis</taxon>
    </lineage>
</organism>
<evidence type="ECO:0000259" key="2">
    <source>
        <dbReference type="Pfam" id="PF00857"/>
    </source>
</evidence>
<evidence type="ECO:0000256" key="1">
    <source>
        <dbReference type="ARBA" id="ARBA00022801"/>
    </source>
</evidence>
<dbReference type="PANTHER" id="PTHR43540">
    <property type="entry name" value="PEROXYUREIDOACRYLATE/UREIDOACRYLATE AMIDOHYDROLASE-RELATED"/>
    <property type="match status" value="1"/>
</dbReference>
<dbReference type="PANTHER" id="PTHR43540:SF9">
    <property type="entry name" value="FAMILY HYDROLASE, PUTATIVE (AFU_ORTHOLOGUE AFUA_2G08700)-RELATED"/>
    <property type="match status" value="1"/>
</dbReference>
<protein>
    <submittedName>
        <fullName evidence="3">Cysteine hydrolase</fullName>
    </submittedName>
</protein>
<dbReference type="InterPro" id="IPR036380">
    <property type="entry name" value="Isochorismatase-like_sf"/>
</dbReference>
<dbReference type="GO" id="GO:0016787">
    <property type="term" value="F:hydrolase activity"/>
    <property type="evidence" value="ECO:0007669"/>
    <property type="project" value="UniProtKB-KW"/>
</dbReference>
<dbReference type="Gene3D" id="3.40.50.850">
    <property type="entry name" value="Isochorismatase-like"/>
    <property type="match status" value="1"/>
</dbReference>
<gene>
    <name evidence="3" type="ORF">IQ230_15370</name>
</gene>
<evidence type="ECO:0000313" key="3">
    <source>
        <dbReference type="EMBL" id="MBE9191703.1"/>
    </source>
</evidence>
<evidence type="ECO:0000313" key="4">
    <source>
        <dbReference type="Proteomes" id="UP000651156"/>
    </source>
</evidence>
<dbReference type="SUPFAM" id="SSF52499">
    <property type="entry name" value="Isochorismatase-like hydrolases"/>
    <property type="match status" value="1"/>
</dbReference>
<reference evidence="3 4" key="1">
    <citation type="submission" date="2020-10" db="EMBL/GenBank/DDBJ databases">
        <authorList>
            <person name="Castelo-Branco R."/>
            <person name="Eusebio N."/>
            <person name="Adriana R."/>
            <person name="Vieira A."/>
            <person name="Brugerolle De Fraissinette N."/>
            <person name="Rezende De Castro R."/>
            <person name="Schneider M.P."/>
            <person name="Vasconcelos V."/>
            <person name="Leao P.N."/>
        </authorList>
    </citation>
    <scope>NUCLEOTIDE SEQUENCE [LARGE SCALE GENOMIC DNA]</scope>
    <source>
        <strain evidence="3 4">LEGE 06123</strain>
    </source>
</reference>
<name>A0ABR9UTS2_9CHRO</name>
<dbReference type="Proteomes" id="UP000651156">
    <property type="component" value="Unassembled WGS sequence"/>
</dbReference>
<dbReference type="InterPro" id="IPR050272">
    <property type="entry name" value="Isochorismatase-like_hydrls"/>
</dbReference>
<accession>A0ABR9UTS2</accession>
<keyword evidence="4" id="KW-1185">Reference proteome</keyword>
<dbReference type="RefSeq" id="WP_193932828.1">
    <property type="nucleotide sequence ID" value="NZ_CAWPMZ010000070.1"/>
</dbReference>
<dbReference type="EMBL" id="JADEWN010000038">
    <property type="protein sequence ID" value="MBE9191703.1"/>
    <property type="molecule type" value="Genomic_DNA"/>
</dbReference>
<dbReference type="Pfam" id="PF00857">
    <property type="entry name" value="Isochorismatase"/>
    <property type="match status" value="1"/>
</dbReference>
<feature type="domain" description="Isochorismatase-like" evidence="2">
    <location>
        <begin position="21"/>
        <end position="209"/>
    </location>
</feature>
<sequence>MVLIAAQPYDYELPSDSQKVALLIIDMQRDFLEPGGFGEALHNEVSHLSAIIPTIKNLLEIFRKLQLPVFHTIEGHQPDLSDCPPSKLRRGKSQLKIGDTGSMGRILVLGEPGNAITPQLQPIAGETVISKPGKGAFYNTHLQLHLHKQEITHLIITGVTTEVCVQTTMREANDRGFECLLVEDATASYFPQFKQSTLEMIRAQGGIVGWTATAANVIQAFCSI</sequence>
<dbReference type="CDD" id="cd00431">
    <property type="entry name" value="cysteine_hydrolases"/>
    <property type="match status" value="1"/>
</dbReference>